<keyword evidence="4" id="KW-1185">Reference proteome</keyword>
<proteinExistence type="predicted"/>
<accession>A0A949JJ00</accession>
<keyword evidence="2" id="KW-0472">Membrane</keyword>
<dbReference type="EMBL" id="JAELVF020000001">
    <property type="protein sequence ID" value="MBU7599728.1"/>
    <property type="molecule type" value="Genomic_DNA"/>
</dbReference>
<dbReference type="Pfam" id="PF11298">
    <property type="entry name" value="DUF3099"/>
    <property type="match status" value="1"/>
</dbReference>
<keyword evidence="2" id="KW-1133">Transmembrane helix</keyword>
<evidence type="ECO:0000313" key="4">
    <source>
        <dbReference type="Proteomes" id="UP000694501"/>
    </source>
</evidence>
<evidence type="ECO:0000313" key="3">
    <source>
        <dbReference type="EMBL" id="MBU7599728.1"/>
    </source>
</evidence>
<feature type="region of interest" description="Disordered" evidence="1">
    <location>
        <begin position="79"/>
        <end position="148"/>
    </location>
</feature>
<evidence type="ECO:0000256" key="2">
    <source>
        <dbReference type="SAM" id="Phobius"/>
    </source>
</evidence>
<feature type="transmembrane region" description="Helical" evidence="2">
    <location>
        <begin position="54"/>
        <end position="75"/>
    </location>
</feature>
<gene>
    <name evidence="3" type="ORF">JGS22_019385</name>
</gene>
<comment type="caution">
    <text evidence="3">The sequence shown here is derived from an EMBL/GenBank/DDBJ whole genome shotgun (WGS) entry which is preliminary data.</text>
</comment>
<dbReference type="AlphaFoldDB" id="A0A949JJ00"/>
<protein>
    <submittedName>
        <fullName evidence="3">DUF3099 domain-containing protein</fullName>
    </submittedName>
</protein>
<reference evidence="3" key="1">
    <citation type="submission" date="2021-06" db="EMBL/GenBank/DDBJ databases">
        <title>Sequencing of actinobacteria type strains.</title>
        <authorList>
            <person name="Nguyen G.-S."/>
            <person name="Wentzel A."/>
        </authorList>
    </citation>
    <scope>NUCLEOTIDE SEQUENCE</scope>
    <source>
        <strain evidence="3">P38-E01</strain>
    </source>
</reference>
<evidence type="ECO:0000256" key="1">
    <source>
        <dbReference type="SAM" id="MobiDB-lite"/>
    </source>
</evidence>
<feature type="compositionally biased region" description="Basic and acidic residues" evidence="1">
    <location>
        <begin position="118"/>
        <end position="130"/>
    </location>
</feature>
<dbReference type="Proteomes" id="UP000694501">
    <property type="component" value="Unassembled WGS sequence"/>
</dbReference>
<name>A0A949JJ00_9ACTN</name>
<organism evidence="3 4">
    <name type="scientific">Streptomyces tardus</name>
    <dbReference type="NCBI Taxonomy" id="2780544"/>
    <lineage>
        <taxon>Bacteria</taxon>
        <taxon>Bacillati</taxon>
        <taxon>Actinomycetota</taxon>
        <taxon>Actinomycetes</taxon>
        <taxon>Kitasatosporales</taxon>
        <taxon>Streptomycetaceae</taxon>
        <taxon>Streptomyces</taxon>
    </lineage>
</organism>
<dbReference type="InterPro" id="IPR021449">
    <property type="entry name" value="DUF3099"/>
</dbReference>
<keyword evidence="2" id="KW-0812">Transmembrane</keyword>
<feature type="transmembrane region" description="Helical" evidence="2">
    <location>
        <begin position="30"/>
        <end position="48"/>
    </location>
</feature>
<sequence length="148" mass="15490">MSRRHGAEVFRISGARRGLSEDVRGRERRYVVSMLVRTLSVLLTVALWNVSRPLAVVLLALGVVLPYIAVVIANAGRENSPAIPSSLLGAPSRPRLGAGTGTPAERPSAPAGEPPRQGSERPAEPPREAAEPGGHSAAHEPGASTNEP</sequence>
<dbReference type="RefSeq" id="WP_211038878.1">
    <property type="nucleotide sequence ID" value="NZ_JAELVF020000001.1"/>
</dbReference>